<dbReference type="InterPro" id="IPR007110">
    <property type="entry name" value="Ig-like_dom"/>
</dbReference>
<dbReference type="SUPFAM" id="SSF48726">
    <property type="entry name" value="Immunoglobulin"/>
    <property type="match status" value="3"/>
</dbReference>
<dbReference type="PANTHER" id="PTHR45080:SF2">
    <property type="entry name" value="IP11255P"/>
    <property type="match status" value="1"/>
</dbReference>
<dbReference type="InterPro" id="IPR036179">
    <property type="entry name" value="Ig-like_dom_sf"/>
</dbReference>
<keyword evidence="7" id="KW-1185">Reference proteome</keyword>
<feature type="transmembrane region" description="Helical" evidence="4">
    <location>
        <begin position="539"/>
        <end position="559"/>
    </location>
</feature>
<feature type="domain" description="Ig-like" evidence="5">
    <location>
        <begin position="120"/>
        <end position="211"/>
    </location>
</feature>
<dbReference type="CDD" id="cd00096">
    <property type="entry name" value="Ig"/>
    <property type="match status" value="1"/>
</dbReference>
<dbReference type="PANTHER" id="PTHR45080">
    <property type="entry name" value="CONTACTIN 5"/>
    <property type="match status" value="1"/>
</dbReference>
<evidence type="ECO:0000256" key="2">
    <source>
        <dbReference type="ARBA" id="ARBA00023319"/>
    </source>
</evidence>
<dbReference type="InterPro" id="IPR036116">
    <property type="entry name" value="FN3_sf"/>
</dbReference>
<feature type="domain" description="Ig-like" evidence="5">
    <location>
        <begin position="306"/>
        <end position="394"/>
    </location>
</feature>
<accession>A0ABM1Z856</accession>
<dbReference type="InterPro" id="IPR013098">
    <property type="entry name" value="Ig_I-set"/>
</dbReference>
<dbReference type="InterPro" id="IPR003598">
    <property type="entry name" value="Ig_sub2"/>
</dbReference>
<dbReference type="SUPFAM" id="SSF49265">
    <property type="entry name" value="Fibronectin type III"/>
    <property type="match status" value="1"/>
</dbReference>
<evidence type="ECO:0000313" key="6">
    <source>
        <dbReference type="EnsemblMetazoa" id="AALFPA23_015971.P23265"/>
    </source>
</evidence>
<dbReference type="CDD" id="cd00063">
    <property type="entry name" value="FN3"/>
    <property type="match status" value="1"/>
</dbReference>
<evidence type="ECO:0000256" key="4">
    <source>
        <dbReference type="SAM" id="Phobius"/>
    </source>
</evidence>
<reference evidence="7" key="1">
    <citation type="journal article" date="2015" name="Proc. Natl. Acad. Sci. U.S.A.">
        <title>Genome sequence of the Asian Tiger mosquito, Aedes albopictus, reveals insights into its biology, genetics, and evolution.</title>
        <authorList>
            <person name="Chen X.G."/>
            <person name="Jiang X."/>
            <person name="Gu J."/>
            <person name="Xu M."/>
            <person name="Wu Y."/>
            <person name="Deng Y."/>
            <person name="Zhang C."/>
            <person name="Bonizzoni M."/>
            <person name="Dermauw W."/>
            <person name="Vontas J."/>
            <person name="Armbruster P."/>
            <person name="Huang X."/>
            <person name="Yang Y."/>
            <person name="Zhang H."/>
            <person name="He W."/>
            <person name="Peng H."/>
            <person name="Liu Y."/>
            <person name="Wu K."/>
            <person name="Chen J."/>
            <person name="Lirakis M."/>
            <person name="Topalis P."/>
            <person name="Van Leeuwen T."/>
            <person name="Hall A.B."/>
            <person name="Jiang X."/>
            <person name="Thorpe C."/>
            <person name="Mueller R.L."/>
            <person name="Sun C."/>
            <person name="Waterhouse R.M."/>
            <person name="Yan G."/>
            <person name="Tu Z.J."/>
            <person name="Fang X."/>
            <person name="James A.A."/>
        </authorList>
    </citation>
    <scope>NUCLEOTIDE SEQUENCE [LARGE SCALE GENOMIC DNA]</scope>
    <source>
        <strain evidence="7">Foshan</strain>
    </source>
</reference>
<dbReference type="InterPro" id="IPR013783">
    <property type="entry name" value="Ig-like_fold"/>
</dbReference>
<keyword evidence="4" id="KW-0812">Transmembrane</keyword>
<dbReference type="Pfam" id="PF07679">
    <property type="entry name" value="I-set"/>
    <property type="match status" value="2"/>
</dbReference>
<keyword evidence="4" id="KW-0472">Membrane</keyword>
<feature type="domain" description="Ig-like" evidence="5">
    <location>
        <begin position="216"/>
        <end position="301"/>
    </location>
</feature>
<evidence type="ECO:0000256" key="1">
    <source>
        <dbReference type="ARBA" id="ARBA00022737"/>
    </source>
</evidence>
<evidence type="ECO:0000313" key="7">
    <source>
        <dbReference type="Proteomes" id="UP000069940"/>
    </source>
</evidence>
<organism evidence="6 7">
    <name type="scientific">Aedes albopictus</name>
    <name type="common">Asian tiger mosquito</name>
    <name type="synonym">Stegomyia albopicta</name>
    <dbReference type="NCBI Taxonomy" id="7160"/>
    <lineage>
        <taxon>Eukaryota</taxon>
        <taxon>Metazoa</taxon>
        <taxon>Ecdysozoa</taxon>
        <taxon>Arthropoda</taxon>
        <taxon>Hexapoda</taxon>
        <taxon>Insecta</taxon>
        <taxon>Pterygota</taxon>
        <taxon>Neoptera</taxon>
        <taxon>Endopterygota</taxon>
        <taxon>Diptera</taxon>
        <taxon>Nematocera</taxon>
        <taxon>Culicoidea</taxon>
        <taxon>Culicidae</taxon>
        <taxon>Culicinae</taxon>
        <taxon>Aedini</taxon>
        <taxon>Aedes</taxon>
        <taxon>Stegomyia</taxon>
    </lineage>
</organism>
<proteinExistence type="predicted"/>
<dbReference type="InterPro" id="IPR003599">
    <property type="entry name" value="Ig_sub"/>
</dbReference>
<evidence type="ECO:0000256" key="3">
    <source>
        <dbReference type="SAM" id="MobiDB-lite"/>
    </source>
</evidence>
<evidence type="ECO:0000259" key="5">
    <source>
        <dbReference type="PROSITE" id="PS50835"/>
    </source>
</evidence>
<feature type="region of interest" description="Disordered" evidence="3">
    <location>
        <begin position="37"/>
        <end position="69"/>
    </location>
</feature>
<dbReference type="EnsemblMetazoa" id="AALFPA23_015971.R23265">
    <property type="protein sequence ID" value="AALFPA23_015971.P23265"/>
    <property type="gene ID" value="AALFPA23_015971"/>
</dbReference>
<keyword evidence="1" id="KW-0677">Repeat</keyword>
<dbReference type="Proteomes" id="UP000069940">
    <property type="component" value="Unassembled WGS sequence"/>
</dbReference>
<dbReference type="InterPro" id="IPR050958">
    <property type="entry name" value="Cell_Adh-Cytoskel_Orgn"/>
</dbReference>
<keyword evidence="4" id="KW-1133">Transmembrane helix</keyword>
<dbReference type="Gene3D" id="2.60.40.10">
    <property type="entry name" value="Immunoglobulins"/>
    <property type="match status" value="4"/>
</dbReference>
<feature type="transmembrane region" description="Helical" evidence="4">
    <location>
        <begin position="80"/>
        <end position="99"/>
    </location>
</feature>
<reference evidence="6" key="2">
    <citation type="submission" date="2025-05" db="UniProtKB">
        <authorList>
            <consortium name="EnsemblMetazoa"/>
        </authorList>
    </citation>
    <scope>IDENTIFICATION</scope>
    <source>
        <strain evidence="6">Foshan</strain>
    </source>
</reference>
<dbReference type="SMART" id="SM00409">
    <property type="entry name" value="IG"/>
    <property type="match status" value="3"/>
</dbReference>
<dbReference type="PROSITE" id="PS50835">
    <property type="entry name" value="IG_LIKE"/>
    <property type="match status" value="3"/>
</dbReference>
<dbReference type="SMART" id="SM00408">
    <property type="entry name" value="IGc2"/>
    <property type="match status" value="3"/>
</dbReference>
<feature type="compositionally biased region" description="Low complexity" evidence="3">
    <location>
        <begin position="55"/>
        <end position="68"/>
    </location>
</feature>
<dbReference type="Pfam" id="PF13927">
    <property type="entry name" value="Ig_3"/>
    <property type="match status" value="1"/>
</dbReference>
<sequence length="569" mass="62837">MCCGIIIISSSSSTTTERRNGSFRSASGEASAAATIAKTRKSDSEPNGSPFRCGATTSTETARTTTTTEAKERLKMRKNMRSMTCFVIFLLVFIMSYGLCSGRPEPYISTMDIDAPTVAPKFMTRGHLYKAIIGDSIELPCKVKDLGSYVLLWRRGTSVLTAASLMVTRDPRFKLVEGYNLQIANVKIQDAGDYICQIGDNESRDQVHTLEILVPPTIRVVPQNRQITARKGSTVTLECKASGNPVPAIYWHKKDSFAGASHLSESPTLLLERVDRHHAGIYQCTADNGVREAVHADIDVTVLSPPDITVEKTWVHASEGFDIDLVCTVHGDVNSEMLWYQNSFLLDPNDRRAMFSKGDKYTLNIRNFQQSDFGNYSCVADNALGRTKKYIEVSGRPGPANFLSPAYSSHLDRYNLTYTIESIPPLDEIKLLYRKLMMNETYQHPGSWEDTILVPTLTRSDPTHFIMSHVIKGLSPGAVYEVMIQARNNHGWNEISDIHQFYTRNYDLRMDEMEFVMSSISNSGAVRVLPAAWGGPTAVIINLLAIIVAAGVGVGAGAAGRGRALLMAH</sequence>
<name>A0ABM1Z856_AEDAL</name>
<keyword evidence="2" id="KW-0393">Immunoglobulin domain</keyword>
<dbReference type="InterPro" id="IPR003961">
    <property type="entry name" value="FN3_dom"/>
</dbReference>
<protein>
    <recommendedName>
        <fullName evidence="5">Ig-like domain-containing protein</fullName>
    </recommendedName>
</protein>
<dbReference type="RefSeq" id="XP_062712453.1">
    <property type="nucleotide sequence ID" value="XM_062856469.1"/>
</dbReference>
<dbReference type="GeneID" id="109415401"/>